<keyword evidence="3" id="KW-1185">Reference proteome</keyword>
<dbReference type="EMBL" id="BGPR01239307">
    <property type="protein sequence ID" value="GBM04033.1"/>
    <property type="molecule type" value="Genomic_DNA"/>
</dbReference>
<protein>
    <submittedName>
        <fullName evidence="2">Uncharacterized protein</fullName>
    </submittedName>
</protein>
<feature type="region of interest" description="Disordered" evidence="1">
    <location>
        <begin position="1"/>
        <end position="51"/>
    </location>
</feature>
<feature type="region of interest" description="Disordered" evidence="1">
    <location>
        <begin position="84"/>
        <end position="115"/>
    </location>
</feature>
<gene>
    <name evidence="2" type="ORF">AVEN_248182_1</name>
</gene>
<name>A0A4Y2CI43_ARAVE</name>
<organism evidence="2 3">
    <name type="scientific">Araneus ventricosus</name>
    <name type="common">Orbweaver spider</name>
    <name type="synonym">Epeira ventricosa</name>
    <dbReference type="NCBI Taxonomy" id="182803"/>
    <lineage>
        <taxon>Eukaryota</taxon>
        <taxon>Metazoa</taxon>
        <taxon>Ecdysozoa</taxon>
        <taxon>Arthropoda</taxon>
        <taxon>Chelicerata</taxon>
        <taxon>Arachnida</taxon>
        <taxon>Araneae</taxon>
        <taxon>Araneomorphae</taxon>
        <taxon>Entelegynae</taxon>
        <taxon>Araneoidea</taxon>
        <taxon>Araneidae</taxon>
        <taxon>Araneus</taxon>
    </lineage>
</organism>
<evidence type="ECO:0000313" key="2">
    <source>
        <dbReference type="EMBL" id="GBM04033.1"/>
    </source>
</evidence>
<feature type="compositionally biased region" description="Basic residues" evidence="1">
    <location>
        <begin position="15"/>
        <end position="34"/>
    </location>
</feature>
<reference evidence="2 3" key="1">
    <citation type="journal article" date="2019" name="Sci. Rep.">
        <title>Orb-weaving spider Araneus ventricosus genome elucidates the spidroin gene catalogue.</title>
        <authorList>
            <person name="Kono N."/>
            <person name="Nakamura H."/>
            <person name="Ohtoshi R."/>
            <person name="Moran D.A.P."/>
            <person name="Shinohara A."/>
            <person name="Yoshida Y."/>
            <person name="Fujiwara M."/>
            <person name="Mori M."/>
            <person name="Tomita M."/>
            <person name="Arakawa K."/>
        </authorList>
    </citation>
    <scope>NUCLEOTIDE SEQUENCE [LARGE SCALE GENOMIC DNA]</scope>
</reference>
<dbReference type="Proteomes" id="UP000499080">
    <property type="component" value="Unassembled WGS sequence"/>
</dbReference>
<evidence type="ECO:0000256" key="1">
    <source>
        <dbReference type="SAM" id="MobiDB-lite"/>
    </source>
</evidence>
<comment type="caution">
    <text evidence="2">The sequence shown here is derived from an EMBL/GenBank/DDBJ whole genome shotgun (WGS) entry which is preliminary data.</text>
</comment>
<dbReference type="AlphaFoldDB" id="A0A4Y2CI43"/>
<feature type="compositionally biased region" description="Polar residues" evidence="1">
    <location>
        <begin position="1"/>
        <end position="11"/>
    </location>
</feature>
<sequence>MSSGSTQTFSDHPSKKQHRIRRKLMGGFMRRKNRSLPDLREGQDPGGETVRSFDDCFFTQTPVSCRKRQENVSFTRGEKTVTYQDPNNSAPAKFAENKLSKNNPARANTPPPYKPPPAITHSNSLASPKKSMQHFNQDIIKPDIQHHHSVINSAPHQDISMKQRAHPHHALLTRDPKNHRKISLPTPPHNHHEIASGSAVWLKELQLKQEEINRKRKLQEERERWINECKSGIDGNIGNYNLDCF</sequence>
<accession>A0A4Y2CI43</accession>
<evidence type="ECO:0000313" key="3">
    <source>
        <dbReference type="Proteomes" id="UP000499080"/>
    </source>
</evidence>
<dbReference type="OrthoDB" id="205782at2759"/>
<proteinExistence type="predicted"/>